<accession>A0AAU8DNJ5</accession>
<dbReference type="AlphaFoldDB" id="A0AAU8DNJ5"/>
<evidence type="ECO:0000256" key="1">
    <source>
        <dbReference type="SAM" id="Phobius"/>
    </source>
</evidence>
<name>A0AAU8DNJ5_9ACTN</name>
<organism evidence="2">
    <name type="scientific">Nakamurella sp. A5-74</name>
    <dbReference type="NCBI Taxonomy" id="3158264"/>
    <lineage>
        <taxon>Bacteria</taxon>
        <taxon>Bacillati</taxon>
        <taxon>Actinomycetota</taxon>
        <taxon>Actinomycetes</taxon>
        <taxon>Nakamurellales</taxon>
        <taxon>Nakamurellaceae</taxon>
        <taxon>Nakamurella</taxon>
    </lineage>
</organism>
<evidence type="ECO:0000313" key="2">
    <source>
        <dbReference type="EMBL" id="XCG63366.1"/>
    </source>
</evidence>
<dbReference type="EMBL" id="CP159218">
    <property type="protein sequence ID" value="XCG63366.1"/>
    <property type="molecule type" value="Genomic_DNA"/>
</dbReference>
<keyword evidence="1" id="KW-0472">Membrane</keyword>
<protein>
    <submittedName>
        <fullName evidence="2">Uncharacterized protein</fullName>
    </submittedName>
</protein>
<keyword evidence="1" id="KW-0812">Transmembrane</keyword>
<reference evidence="2" key="1">
    <citation type="submission" date="2024-05" db="EMBL/GenBank/DDBJ databases">
        <authorList>
            <person name="Cai S.Y."/>
            <person name="Jin L.M."/>
            <person name="Li H.R."/>
        </authorList>
    </citation>
    <scope>NUCLEOTIDE SEQUENCE</scope>
    <source>
        <strain evidence="2">A5-74</strain>
    </source>
</reference>
<dbReference type="RefSeq" id="WP_353648981.1">
    <property type="nucleotide sequence ID" value="NZ_CP159218.1"/>
</dbReference>
<feature type="transmembrane region" description="Helical" evidence="1">
    <location>
        <begin position="6"/>
        <end position="28"/>
    </location>
</feature>
<sequence>MDLENVKTIAVWATVAFVVIGLLAAIIIKKVIGKIISLVLAAVIVFFLWQQRGKVESFANDVHGDICSSQPSFFGISVDLPTGWCTGA</sequence>
<gene>
    <name evidence="2" type="ORF">ABLG96_19535</name>
</gene>
<proteinExistence type="predicted"/>
<feature type="transmembrane region" description="Helical" evidence="1">
    <location>
        <begin position="35"/>
        <end position="51"/>
    </location>
</feature>
<keyword evidence="1" id="KW-1133">Transmembrane helix</keyword>